<feature type="transmembrane region" description="Helical" evidence="1">
    <location>
        <begin position="132"/>
        <end position="156"/>
    </location>
</feature>
<keyword evidence="1" id="KW-1133">Transmembrane helix</keyword>
<accession>A0AAN4Z796</accession>
<proteinExistence type="predicted"/>
<dbReference type="EMBL" id="BTRK01000002">
    <property type="protein sequence ID" value="GMR34629.1"/>
    <property type="molecule type" value="Genomic_DNA"/>
</dbReference>
<evidence type="ECO:0000256" key="1">
    <source>
        <dbReference type="SAM" id="Phobius"/>
    </source>
</evidence>
<name>A0AAN4Z796_9BILA</name>
<dbReference type="Proteomes" id="UP001328107">
    <property type="component" value="Unassembled WGS sequence"/>
</dbReference>
<feature type="transmembrane region" description="Helical" evidence="1">
    <location>
        <begin position="88"/>
        <end position="104"/>
    </location>
</feature>
<feature type="transmembrane region" description="Helical" evidence="1">
    <location>
        <begin position="7"/>
        <end position="26"/>
    </location>
</feature>
<reference evidence="3" key="1">
    <citation type="submission" date="2022-10" db="EMBL/GenBank/DDBJ databases">
        <title>Genome assembly of Pristionchus species.</title>
        <authorList>
            <person name="Yoshida K."/>
            <person name="Sommer R.J."/>
        </authorList>
    </citation>
    <scope>NUCLEOTIDE SEQUENCE [LARGE SCALE GENOMIC DNA]</scope>
    <source>
        <strain evidence="3">RS5460</strain>
    </source>
</reference>
<sequence>MDVNLLIVPEAIGCLLFALLISRFQLNANSNTPLTPFFVLFHATGVAGIVSIIGGWFIRLAVTLPVTPDTAYIAYIGHWWKRQNLRRLIVLQFGIPALIHIYYIRADIDWEWRDGVQAYDGLAESVGLWTRLVFGGIYVIYIAVSIPLNVLTMLRMRALINQKMISQQRLLHQNRTLVLYGACSTVAHFLCAIHQIYWAWAYFTRNEYHQDMARDLAAPVNDVTTFCNPLLLLIVSPQARESINCRSKKTRVKSTSQSE</sequence>
<dbReference type="PANTHER" id="PTHR31552">
    <property type="entry name" value="SERPENTINE RECEPTOR CLASS GAMMA"/>
    <property type="match status" value="1"/>
</dbReference>
<evidence type="ECO:0000313" key="2">
    <source>
        <dbReference type="EMBL" id="GMR34629.1"/>
    </source>
</evidence>
<feature type="transmembrane region" description="Helical" evidence="1">
    <location>
        <begin position="177"/>
        <end position="200"/>
    </location>
</feature>
<keyword evidence="3" id="KW-1185">Reference proteome</keyword>
<dbReference type="InterPro" id="IPR019426">
    <property type="entry name" value="7TM_GPCR_serpentine_rcpt_Srv"/>
</dbReference>
<comment type="caution">
    <text evidence="2">The sequence shown here is derived from an EMBL/GenBank/DDBJ whole genome shotgun (WGS) entry which is preliminary data.</text>
</comment>
<dbReference type="Pfam" id="PF10323">
    <property type="entry name" value="7TM_GPCR_Srv"/>
    <property type="match status" value="1"/>
</dbReference>
<feature type="non-terminal residue" evidence="2">
    <location>
        <position position="259"/>
    </location>
</feature>
<evidence type="ECO:0008006" key="4">
    <source>
        <dbReference type="Google" id="ProtNLM"/>
    </source>
</evidence>
<evidence type="ECO:0000313" key="3">
    <source>
        <dbReference type="Proteomes" id="UP001328107"/>
    </source>
</evidence>
<keyword evidence="1" id="KW-0812">Transmembrane</keyword>
<dbReference type="PANTHER" id="PTHR31552:SF31">
    <property type="entry name" value="SERPENTINE RECEPTOR CLASS GAMMA"/>
    <property type="match status" value="1"/>
</dbReference>
<feature type="transmembrane region" description="Helical" evidence="1">
    <location>
        <begin position="38"/>
        <end position="58"/>
    </location>
</feature>
<gene>
    <name evidence="2" type="ORF">PMAYCL1PPCAC_04824</name>
</gene>
<keyword evidence="1" id="KW-0472">Membrane</keyword>
<dbReference type="AlphaFoldDB" id="A0AAN4Z796"/>
<organism evidence="2 3">
    <name type="scientific">Pristionchus mayeri</name>
    <dbReference type="NCBI Taxonomy" id="1317129"/>
    <lineage>
        <taxon>Eukaryota</taxon>
        <taxon>Metazoa</taxon>
        <taxon>Ecdysozoa</taxon>
        <taxon>Nematoda</taxon>
        <taxon>Chromadorea</taxon>
        <taxon>Rhabditida</taxon>
        <taxon>Rhabditina</taxon>
        <taxon>Diplogasteromorpha</taxon>
        <taxon>Diplogasteroidea</taxon>
        <taxon>Neodiplogasteridae</taxon>
        <taxon>Pristionchus</taxon>
    </lineage>
</organism>
<protein>
    <recommendedName>
        <fullName evidence="4">G protein-coupled receptor</fullName>
    </recommendedName>
</protein>